<feature type="transmembrane region" description="Helical" evidence="5">
    <location>
        <begin position="20"/>
        <end position="40"/>
    </location>
</feature>
<proteinExistence type="predicted"/>
<keyword evidence="4 5" id="KW-0472">Membrane</keyword>
<evidence type="ECO:0000313" key="6">
    <source>
        <dbReference type="EMBL" id="GLB50275.1"/>
    </source>
</evidence>
<dbReference type="InterPro" id="IPR019109">
    <property type="entry name" value="MamF_MmsF"/>
</dbReference>
<organism evidence="6 7">
    <name type="scientific">Neptunitalea lumnitzerae</name>
    <dbReference type="NCBI Taxonomy" id="2965509"/>
    <lineage>
        <taxon>Bacteria</taxon>
        <taxon>Pseudomonadati</taxon>
        <taxon>Bacteroidota</taxon>
        <taxon>Flavobacteriia</taxon>
        <taxon>Flavobacteriales</taxon>
        <taxon>Flavobacteriaceae</taxon>
        <taxon>Neptunitalea</taxon>
    </lineage>
</organism>
<dbReference type="Proteomes" id="UP001143543">
    <property type="component" value="Unassembled WGS sequence"/>
</dbReference>
<gene>
    <name evidence="6" type="ORF">Y10_26430</name>
</gene>
<dbReference type="Pfam" id="PF09685">
    <property type="entry name" value="MamF_MmsF"/>
    <property type="match status" value="1"/>
</dbReference>
<evidence type="ECO:0000256" key="1">
    <source>
        <dbReference type="ARBA" id="ARBA00004141"/>
    </source>
</evidence>
<comment type="caution">
    <text evidence="6">The sequence shown here is derived from an EMBL/GenBank/DDBJ whole genome shotgun (WGS) entry which is preliminary data.</text>
</comment>
<evidence type="ECO:0000256" key="5">
    <source>
        <dbReference type="SAM" id="Phobius"/>
    </source>
</evidence>
<name>A0ABQ5MLJ3_9FLAO</name>
<sequence>MDSSITNHHKNVATLIQLSVFSKFIIPLGNFVAPIILWVLNKDRSKFIDENGKQALNFQLSILIYSMILAVLGFSVFAYNNESIWNYIPMIMRHDHFVIDDFGLIQQNLLFGISAIAVVIAYKVFEIVCVVTAAIKAKNGEAYQYPITIKFLK</sequence>
<dbReference type="GO" id="GO:0016757">
    <property type="term" value="F:glycosyltransferase activity"/>
    <property type="evidence" value="ECO:0007669"/>
    <property type="project" value="UniProtKB-KW"/>
</dbReference>
<keyword evidence="3 5" id="KW-1133">Transmembrane helix</keyword>
<evidence type="ECO:0000256" key="4">
    <source>
        <dbReference type="ARBA" id="ARBA00023136"/>
    </source>
</evidence>
<keyword evidence="2 5" id="KW-0812">Transmembrane</keyword>
<reference evidence="6" key="1">
    <citation type="submission" date="2022-07" db="EMBL/GenBank/DDBJ databases">
        <title>Taxonomy of Novel Oxalotrophic and Methylotrophic Bacteria.</title>
        <authorList>
            <person name="Sahin N."/>
            <person name="Tani A."/>
        </authorList>
    </citation>
    <scope>NUCLEOTIDE SEQUENCE</scope>
    <source>
        <strain evidence="6">Y10</strain>
    </source>
</reference>
<keyword evidence="6" id="KW-0328">Glycosyltransferase</keyword>
<dbReference type="EMBL" id="BRVO01000003">
    <property type="protein sequence ID" value="GLB50275.1"/>
    <property type="molecule type" value="Genomic_DNA"/>
</dbReference>
<feature type="transmembrane region" description="Helical" evidence="5">
    <location>
        <begin position="109"/>
        <end position="135"/>
    </location>
</feature>
<dbReference type="RefSeq" id="WP_281765903.1">
    <property type="nucleotide sequence ID" value="NZ_BRVO01000003.1"/>
</dbReference>
<accession>A0ABQ5MLJ3</accession>
<comment type="subcellular location">
    <subcellularLocation>
        <location evidence="1">Membrane</location>
        <topology evidence="1">Multi-pass membrane protein</topology>
    </subcellularLocation>
</comment>
<feature type="transmembrane region" description="Helical" evidence="5">
    <location>
        <begin position="60"/>
        <end position="79"/>
    </location>
</feature>
<keyword evidence="7" id="KW-1185">Reference proteome</keyword>
<evidence type="ECO:0000256" key="2">
    <source>
        <dbReference type="ARBA" id="ARBA00022692"/>
    </source>
</evidence>
<protein>
    <submittedName>
        <fullName evidence="6">Orotate phosphoribosyltransferase</fullName>
    </submittedName>
</protein>
<evidence type="ECO:0000256" key="3">
    <source>
        <dbReference type="ARBA" id="ARBA00022989"/>
    </source>
</evidence>
<keyword evidence="6" id="KW-0808">Transferase</keyword>
<evidence type="ECO:0000313" key="7">
    <source>
        <dbReference type="Proteomes" id="UP001143543"/>
    </source>
</evidence>